<protein>
    <submittedName>
        <fullName evidence="2">T9SS type A sorting domain-containing protein</fullName>
    </submittedName>
</protein>
<comment type="caution">
    <text evidence="2">The sequence shown here is derived from an EMBL/GenBank/DDBJ whole genome shotgun (WGS) entry which is preliminary data.</text>
</comment>
<organism evidence="2 3">
    <name type="scientific">Carboxylicivirga sediminis</name>
    <dbReference type="NCBI Taxonomy" id="2006564"/>
    <lineage>
        <taxon>Bacteria</taxon>
        <taxon>Pseudomonadati</taxon>
        <taxon>Bacteroidota</taxon>
        <taxon>Bacteroidia</taxon>
        <taxon>Marinilabiliales</taxon>
        <taxon>Marinilabiliaceae</taxon>
        <taxon>Carboxylicivirga</taxon>
    </lineage>
</organism>
<dbReference type="Proteomes" id="UP000679220">
    <property type="component" value="Unassembled WGS sequence"/>
</dbReference>
<reference evidence="2" key="2">
    <citation type="submission" date="2021-04" db="EMBL/GenBank/DDBJ databases">
        <authorList>
            <person name="Zhang T."/>
            <person name="Zhang Y."/>
            <person name="Lu D."/>
            <person name="Zuo D."/>
            <person name="Du Z."/>
        </authorList>
    </citation>
    <scope>NUCLEOTIDE SEQUENCE</scope>
    <source>
        <strain evidence="2">JR1</strain>
    </source>
</reference>
<dbReference type="InterPro" id="IPR025965">
    <property type="entry name" value="FlgD/Vpr_Ig-like"/>
</dbReference>
<dbReference type="NCBIfam" id="TIGR04183">
    <property type="entry name" value="Por_Secre_tail"/>
    <property type="match status" value="1"/>
</dbReference>
<dbReference type="RefSeq" id="WP_212193373.1">
    <property type="nucleotide sequence ID" value="NZ_JAGTAR010000067.1"/>
</dbReference>
<dbReference type="InterPro" id="IPR026444">
    <property type="entry name" value="Secre_tail"/>
</dbReference>
<dbReference type="Pfam" id="PF13860">
    <property type="entry name" value="FlgD_ig"/>
    <property type="match status" value="1"/>
</dbReference>
<dbReference type="EMBL" id="JAGTAR010000067">
    <property type="protein sequence ID" value="MBR8538350.1"/>
    <property type="molecule type" value="Genomic_DNA"/>
</dbReference>
<evidence type="ECO:0000259" key="1">
    <source>
        <dbReference type="Pfam" id="PF13860"/>
    </source>
</evidence>
<dbReference type="AlphaFoldDB" id="A0A941J054"/>
<dbReference type="SUPFAM" id="SSF117281">
    <property type="entry name" value="Kelch motif"/>
    <property type="match status" value="1"/>
</dbReference>
<dbReference type="PANTHER" id="PTHR23244">
    <property type="entry name" value="KELCH REPEAT DOMAIN"/>
    <property type="match status" value="1"/>
</dbReference>
<dbReference type="Gene3D" id="2.60.40.4070">
    <property type="match status" value="1"/>
</dbReference>
<dbReference type="Pfam" id="PF24681">
    <property type="entry name" value="Kelch_KLHDC2_KLHL20_DRC7"/>
    <property type="match status" value="1"/>
</dbReference>
<sequence>MRNIYTIQQGLSALAWLGLLFCLPLLALGQMPHGHEAWKLVSDNAEWAPRAGLQVVRLQNNLYVLGGRTPLQSNIPGDSKIWGDVWKSNLSGKHWTRILATDDSQHWPARAYFCAITKGNYMYVIGGQNFNPFGPSAFFNDVWRSKDGINWEEMTSDAPWTGRAGISAFVFRDEIYVLGGSRNDDDAVIGGPPVRIYYNDVWKSKNGSNWQLVTANAPWTARAGMRVVVKNGYMYLMGGESGFTPSMPGTPPPYYNDVWRSRDGANWEQLVEHAPWSARPGHEVLLYRDHLVLFGGFNLDPAFNPIPGPFFSAEPNNPMDIWASRDGVKWFQLPGTPWNAAEPMDVKYDFHAIVVPASKNNKAPAIMTVGGDRETFDFTDPLNYLNVDNDVWRFYPDLSVRQHMHQELAKMLKLFIRAYPNPFVHNCTLQYNLPEEGHVGIQVYDVAGNMILQLVDKHHARGLHEYVWNGVDNTGKTVRKGMYFVKLTYQNKTEASIIMKK</sequence>
<reference evidence="2" key="1">
    <citation type="journal article" date="2018" name="Int. J. Syst. Evol. Microbiol.">
        <title>Carboxylicivirga sediminis sp. nov., isolated from coastal sediment.</title>
        <authorList>
            <person name="Wang F.Q."/>
            <person name="Ren L.H."/>
            <person name="Zou R.J."/>
            <person name="Sun Y.Z."/>
            <person name="Liu X.J."/>
            <person name="Jiang F."/>
            <person name="Liu L.J."/>
        </authorList>
    </citation>
    <scope>NUCLEOTIDE SEQUENCE</scope>
    <source>
        <strain evidence="2">JR1</strain>
    </source>
</reference>
<accession>A0A941J054</accession>
<evidence type="ECO:0000313" key="2">
    <source>
        <dbReference type="EMBL" id="MBR8538350.1"/>
    </source>
</evidence>
<name>A0A941J054_9BACT</name>
<keyword evidence="3" id="KW-1185">Reference proteome</keyword>
<evidence type="ECO:0000313" key="3">
    <source>
        <dbReference type="Proteomes" id="UP000679220"/>
    </source>
</evidence>
<gene>
    <name evidence="2" type="ORF">KDU71_22455</name>
</gene>
<dbReference type="Gene3D" id="2.120.10.80">
    <property type="entry name" value="Kelch-type beta propeller"/>
    <property type="match status" value="2"/>
</dbReference>
<dbReference type="InterPro" id="IPR015915">
    <property type="entry name" value="Kelch-typ_b-propeller"/>
</dbReference>
<proteinExistence type="predicted"/>
<feature type="domain" description="FlgD/Vpr Ig-like" evidence="1">
    <location>
        <begin position="428"/>
        <end position="491"/>
    </location>
</feature>